<proteinExistence type="predicted"/>
<dbReference type="Proteomes" id="UP000663882">
    <property type="component" value="Unassembled WGS sequence"/>
</dbReference>
<reference evidence="2" key="1">
    <citation type="submission" date="2021-02" db="EMBL/GenBank/DDBJ databases">
        <authorList>
            <person name="Nowell W R."/>
        </authorList>
    </citation>
    <scope>NUCLEOTIDE SEQUENCE</scope>
</reference>
<protein>
    <submittedName>
        <fullName evidence="2">Uncharacterized protein</fullName>
    </submittedName>
</protein>
<keyword evidence="1" id="KW-0175">Coiled coil</keyword>
<gene>
    <name evidence="2" type="ORF">RFH988_LOCUS3483</name>
</gene>
<comment type="caution">
    <text evidence="2">The sequence shown here is derived from an EMBL/GenBank/DDBJ whole genome shotgun (WGS) entry which is preliminary data.</text>
</comment>
<evidence type="ECO:0000313" key="2">
    <source>
        <dbReference type="EMBL" id="CAF0792269.1"/>
    </source>
</evidence>
<accession>A0A813S7D8</accession>
<dbReference type="EMBL" id="CAJNOO010000083">
    <property type="protein sequence ID" value="CAF0792269.1"/>
    <property type="molecule type" value="Genomic_DNA"/>
</dbReference>
<organism evidence="2 3">
    <name type="scientific">Rotaria sordida</name>
    <dbReference type="NCBI Taxonomy" id="392033"/>
    <lineage>
        <taxon>Eukaryota</taxon>
        <taxon>Metazoa</taxon>
        <taxon>Spiralia</taxon>
        <taxon>Gnathifera</taxon>
        <taxon>Rotifera</taxon>
        <taxon>Eurotatoria</taxon>
        <taxon>Bdelloidea</taxon>
        <taxon>Philodinida</taxon>
        <taxon>Philodinidae</taxon>
        <taxon>Rotaria</taxon>
    </lineage>
</organism>
<sequence length="434" mass="51338">MSHSCSITTCKRASRFLCDCCQQNLCIHHLNEHNTLVISELNPLIDDINLLNNRLNLINIEKISEEYHKKLEEWPLDCYKTIDYLFEQKCQELNQRLIEKIKEQEEEILNIQTKLKEIFDDQETTRKDIDTLTSDIRHLGRMINHIEEKCFDLNTSPLLIDEDLIDIQELDEYKLDLSIFTPIYKTIDCISRDGHPISSNNRFLLIYQNPNLCLYDRQMSIVKQTTWSYGHIWNMCWSSKLNRFIIVEENTIYLLNENTMLIENVKTIEAKKWLSCTCSDEFLFLSTRQWGSSIDKFRLLTSITFDRYRISSKTYSNDEYINDIVDINNKLILIITNKTKKSVRLELRSSNTLDQLWLLQLDITLNQDMIFYACSLDCDEWLITDYETRRLLHVTDNGQIKTIIEYNEIPYSICRFGFNLLAVSSNIGVNLHKI</sequence>
<dbReference type="AlphaFoldDB" id="A0A813S7D8"/>
<name>A0A813S7D8_9BILA</name>
<evidence type="ECO:0000313" key="3">
    <source>
        <dbReference type="Proteomes" id="UP000663882"/>
    </source>
</evidence>
<feature type="coiled-coil region" evidence="1">
    <location>
        <begin position="87"/>
        <end position="121"/>
    </location>
</feature>
<dbReference type="SUPFAM" id="SSF69322">
    <property type="entry name" value="Tricorn protease domain 2"/>
    <property type="match status" value="1"/>
</dbReference>
<evidence type="ECO:0000256" key="1">
    <source>
        <dbReference type="SAM" id="Coils"/>
    </source>
</evidence>